<dbReference type="PANTHER" id="PTHR14725:SF0">
    <property type="entry name" value="RIBOSOME-BINDING FACTOR A, MITOCHONDRIAL-RELATED"/>
    <property type="match status" value="1"/>
</dbReference>
<dbReference type="Proteomes" id="UP001642520">
    <property type="component" value="Unassembled WGS sequence"/>
</dbReference>
<evidence type="ECO:0000313" key="2">
    <source>
        <dbReference type="EMBL" id="CAL7952079.1"/>
    </source>
</evidence>
<evidence type="ECO:0000256" key="1">
    <source>
        <dbReference type="SAM" id="MobiDB-lite"/>
    </source>
</evidence>
<dbReference type="InterPro" id="IPR039212">
    <property type="entry name" value="RBFA_mitochondrial"/>
</dbReference>
<dbReference type="SUPFAM" id="SSF89919">
    <property type="entry name" value="Ribosome-binding factor A, RbfA"/>
    <property type="match status" value="1"/>
</dbReference>
<proteinExistence type="predicted"/>
<keyword evidence="3" id="KW-1185">Reference proteome</keyword>
<organism evidence="2 3">
    <name type="scientific">Xylocopa violacea</name>
    <name type="common">Violet carpenter bee</name>
    <name type="synonym">Apis violacea</name>
    <dbReference type="NCBI Taxonomy" id="135666"/>
    <lineage>
        <taxon>Eukaryota</taxon>
        <taxon>Metazoa</taxon>
        <taxon>Ecdysozoa</taxon>
        <taxon>Arthropoda</taxon>
        <taxon>Hexapoda</taxon>
        <taxon>Insecta</taxon>
        <taxon>Pterygota</taxon>
        <taxon>Neoptera</taxon>
        <taxon>Endopterygota</taxon>
        <taxon>Hymenoptera</taxon>
        <taxon>Apocrita</taxon>
        <taxon>Aculeata</taxon>
        <taxon>Apoidea</taxon>
        <taxon>Anthophila</taxon>
        <taxon>Apidae</taxon>
        <taxon>Xylocopa</taxon>
        <taxon>Xylocopa</taxon>
    </lineage>
</organism>
<accession>A0ABP1PIV4</accession>
<comment type="caution">
    <text evidence="2">The sequence shown here is derived from an EMBL/GenBank/DDBJ whole genome shotgun (WGS) entry which is preliminary data.</text>
</comment>
<dbReference type="EMBL" id="CAXAJV020001301">
    <property type="protein sequence ID" value="CAL7952079.1"/>
    <property type="molecule type" value="Genomic_DNA"/>
</dbReference>
<name>A0ABP1PIV4_XYLVO</name>
<dbReference type="InterPro" id="IPR023799">
    <property type="entry name" value="RbfA_dom_sf"/>
</dbReference>
<dbReference type="InterPro" id="IPR015946">
    <property type="entry name" value="KH_dom-like_a/b"/>
</dbReference>
<protein>
    <submittedName>
        <fullName evidence="2">Uncharacterized protein</fullName>
    </submittedName>
</protein>
<reference evidence="2 3" key="1">
    <citation type="submission" date="2024-08" db="EMBL/GenBank/DDBJ databases">
        <authorList>
            <person name="Will J Nash"/>
            <person name="Angela Man"/>
            <person name="Seanna McTaggart"/>
            <person name="Kendall Baker"/>
            <person name="Tom Barker"/>
            <person name="Leah Catchpole"/>
            <person name="Alex Durrant"/>
            <person name="Karim Gharbi"/>
            <person name="Naomi Irish"/>
            <person name="Gemy Kaithakottil"/>
            <person name="Debby Ku"/>
            <person name="Aaliyah Providence"/>
            <person name="Felix Shaw"/>
            <person name="David Swarbreck"/>
            <person name="Chris Watkins"/>
            <person name="Ann M. McCartney"/>
            <person name="Giulio Formenti"/>
            <person name="Alice Mouton"/>
            <person name="Noel Vella"/>
            <person name="Bjorn M von Reumont"/>
            <person name="Adriana Vella"/>
            <person name="Wilfried Haerty"/>
        </authorList>
    </citation>
    <scope>NUCLEOTIDE SEQUENCE [LARGE SCALE GENOMIC DNA]</scope>
</reference>
<feature type="compositionally biased region" description="Basic residues" evidence="1">
    <location>
        <begin position="258"/>
        <end position="267"/>
    </location>
</feature>
<evidence type="ECO:0000313" key="3">
    <source>
        <dbReference type="Proteomes" id="UP001642520"/>
    </source>
</evidence>
<feature type="compositionally biased region" description="Acidic residues" evidence="1">
    <location>
        <begin position="275"/>
        <end position="289"/>
    </location>
</feature>
<sequence length="316" mass="37400">MRNTQILTVKLISRYICIDNTKYSIHRQNKFLNKFIRRGQSKRDPIEDIIKSHSYQSPESQLSMHTIRRMNVLNKVINVYWIDHSTQKSNTEELLKKCSFQLRHELSRLRIIGNVPPVQFVKYKGIEIMKEVEQKLNALDFDTEHVSTPYPNDIHHTVTAKIPMNDEGIGNDENGSEESFSVSIPIMRHNVFGLNHYRIMSKIKASLNKSTKNLKIQAINIDSSCSSKLDAQNNPNFLTDKEEQEQFKKFLSQKRKERKLNKKKRQHKENNIIYDFEEQSDDESYDAFDDSYDDFYDGYNDDHFDKYIDEEFDKKQ</sequence>
<dbReference type="PANTHER" id="PTHR14725">
    <property type="entry name" value="RIBOSOME-BINDING FACTOR A, MITOCHONDRIAL-RELATED"/>
    <property type="match status" value="1"/>
</dbReference>
<feature type="region of interest" description="Disordered" evidence="1">
    <location>
        <begin position="258"/>
        <end position="289"/>
    </location>
</feature>
<gene>
    <name evidence="2" type="ORF">XYLVIOL_LOCUS10875</name>
</gene>
<dbReference type="Gene3D" id="3.30.300.20">
    <property type="match status" value="1"/>
</dbReference>